<keyword evidence="4" id="KW-1185">Reference proteome</keyword>
<accession>A0A432XKW2</accession>
<dbReference type="PANTHER" id="PTHR45947:SF3">
    <property type="entry name" value="SULFOQUINOVOSYL TRANSFERASE SQD2"/>
    <property type="match status" value="1"/>
</dbReference>
<sequence>MKSVWFINHYASTPSCGFGGRTYYFAKELRKRGYDTKLIISNPHHLLRSPLKQPTSVFEQDKDDVHLVSLKGLNYDSAHSVKRILNWFVFSYRLRGLVKKYKDNPPDYIFCSSPSIVSTSGARYLSRKLNAKLVIDIRDIWPLTLIELGGKSERHPLIRILRKYEIQAYKDAHLITSNLKGFSKYLVENGFTDSRFEWLPNGYDKNEYTESVKAIKSDEFIVGYAGTFGLANSLFPLLEAACLLQKHKEIKFVFVGEGREAERMKTFCTSHNLKNVEFQDFVPKAEIQKVLSSFDVLTVGARRSNLYKYGVSPNKLFDYFNASKPIIYYIDSPGFHPICDSQSGVEVPSGGAAEIAAAIVKIKDLSKAEREEMGKRGKDFAEKHFEYSALTDDLERMLKSL</sequence>
<proteinExistence type="predicted"/>
<dbReference type="InterPro" id="IPR028098">
    <property type="entry name" value="Glyco_trans_4-like_N"/>
</dbReference>
<dbReference type="CDD" id="cd03794">
    <property type="entry name" value="GT4_WbuB-like"/>
    <property type="match status" value="1"/>
</dbReference>
<keyword evidence="3" id="KW-0808">Transferase</keyword>
<dbReference type="PANTHER" id="PTHR45947">
    <property type="entry name" value="SULFOQUINOVOSYL TRANSFERASE SQD2"/>
    <property type="match status" value="1"/>
</dbReference>
<dbReference type="SUPFAM" id="SSF53756">
    <property type="entry name" value="UDP-Glycosyltransferase/glycogen phosphorylase"/>
    <property type="match status" value="1"/>
</dbReference>
<dbReference type="EMBL" id="PIPU01000001">
    <property type="protein sequence ID" value="RUO49328.1"/>
    <property type="molecule type" value="Genomic_DNA"/>
</dbReference>
<dbReference type="InterPro" id="IPR001296">
    <property type="entry name" value="Glyco_trans_1"/>
</dbReference>
<dbReference type="Pfam" id="PF00534">
    <property type="entry name" value="Glycos_transf_1"/>
    <property type="match status" value="1"/>
</dbReference>
<gene>
    <name evidence="3" type="ORF">CWE24_02140</name>
</gene>
<dbReference type="Gene3D" id="3.40.50.2000">
    <property type="entry name" value="Glycogen Phosphorylase B"/>
    <property type="match status" value="2"/>
</dbReference>
<organism evidence="3 4">
    <name type="scientific">Pseudidiomarina donghaiensis</name>
    <dbReference type="NCBI Taxonomy" id="519452"/>
    <lineage>
        <taxon>Bacteria</taxon>
        <taxon>Pseudomonadati</taxon>
        <taxon>Pseudomonadota</taxon>
        <taxon>Gammaproteobacteria</taxon>
        <taxon>Alteromonadales</taxon>
        <taxon>Idiomarinaceae</taxon>
        <taxon>Pseudidiomarina</taxon>
    </lineage>
</organism>
<evidence type="ECO:0000259" key="2">
    <source>
        <dbReference type="Pfam" id="PF13579"/>
    </source>
</evidence>
<comment type="caution">
    <text evidence="3">The sequence shown here is derived from an EMBL/GenBank/DDBJ whole genome shotgun (WGS) entry which is preliminary data.</text>
</comment>
<reference evidence="4" key="1">
    <citation type="journal article" date="2018" name="Front. Microbiol.">
        <title>Genome-Based Analysis Reveals the Taxonomy and Diversity of the Family Idiomarinaceae.</title>
        <authorList>
            <person name="Liu Y."/>
            <person name="Lai Q."/>
            <person name="Shao Z."/>
        </authorList>
    </citation>
    <scope>NUCLEOTIDE SEQUENCE [LARGE SCALE GENOMIC DNA]</scope>
    <source>
        <strain evidence="4">908033</strain>
    </source>
</reference>
<evidence type="ECO:0000313" key="4">
    <source>
        <dbReference type="Proteomes" id="UP000286985"/>
    </source>
</evidence>
<dbReference type="InterPro" id="IPR050194">
    <property type="entry name" value="Glycosyltransferase_grp1"/>
</dbReference>
<feature type="domain" description="Glycosyltransferase subfamily 4-like N-terminal" evidence="2">
    <location>
        <begin position="21"/>
        <end position="202"/>
    </location>
</feature>
<protein>
    <submittedName>
        <fullName evidence="3">Glycosyltransferase WbuB</fullName>
    </submittedName>
</protein>
<dbReference type="OrthoDB" id="9787293at2"/>
<dbReference type="AlphaFoldDB" id="A0A432XKW2"/>
<dbReference type="RefSeq" id="WP_092837258.1">
    <property type="nucleotide sequence ID" value="NZ_FPCF01000001.1"/>
</dbReference>
<name>A0A432XKW2_9GAMM</name>
<feature type="domain" description="Glycosyl transferase family 1" evidence="1">
    <location>
        <begin position="212"/>
        <end position="379"/>
    </location>
</feature>
<evidence type="ECO:0000259" key="1">
    <source>
        <dbReference type="Pfam" id="PF00534"/>
    </source>
</evidence>
<evidence type="ECO:0000313" key="3">
    <source>
        <dbReference type="EMBL" id="RUO49328.1"/>
    </source>
</evidence>
<dbReference type="Pfam" id="PF13579">
    <property type="entry name" value="Glyco_trans_4_4"/>
    <property type="match status" value="1"/>
</dbReference>
<dbReference type="Proteomes" id="UP000286985">
    <property type="component" value="Unassembled WGS sequence"/>
</dbReference>
<dbReference type="STRING" id="519452.SAMN04488139_0563"/>
<dbReference type="GO" id="GO:0016758">
    <property type="term" value="F:hexosyltransferase activity"/>
    <property type="evidence" value="ECO:0007669"/>
    <property type="project" value="TreeGrafter"/>
</dbReference>